<dbReference type="PROSITE" id="PS50850">
    <property type="entry name" value="MFS"/>
    <property type="match status" value="1"/>
</dbReference>
<protein>
    <recommendedName>
        <fullName evidence="10">Major facilitator superfamily (MFS) profile domain-containing protein</fullName>
    </recommendedName>
</protein>
<dbReference type="PROSITE" id="PS51352">
    <property type="entry name" value="THIOREDOXIN_2"/>
    <property type="match status" value="1"/>
</dbReference>
<keyword evidence="9" id="KW-1185">Reference proteome</keyword>
<evidence type="ECO:0000259" key="7">
    <source>
        <dbReference type="PROSITE" id="PS51352"/>
    </source>
</evidence>
<feature type="domain" description="Major facilitator superfamily (MFS) profile" evidence="6">
    <location>
        <begin position="270"/>
        <end position="699"/>
    </location>
</feature>
<evidence type="ECO:0000256" key="4">
    <source>
        <dbReference type="ARBA" id="ARBA00023136"/>
    </source>
</evidence>
<dbReference type="InterPro" id="IPR036259">
    <property type="entry name" value="MFS_trans_sf"/>
</dbReference>
<name>A0AAE1UBF3_9EUCA</name>
<reference evidence="8" key="1">
    <citation type="submission" date="2023-11" db="EMBL/GenBank/DDBJ databases">
        <title>Genome assemblies of two species of porcelain crab, Petrolisthes cinctipes and Petrolisthes manimaculis (Anomura: Porcellanidae).</title>
        <authorList>
            <person name="Angst P."/>
        </authorList>
    </citation>
    <scope>NUCLEOTIDE SEQUENCE</scope>
    <source>
        <strain evidence="8">PB745_02</strain>
        <tissue evidence="8">Gill</tissue>
    </source>
</reference>
<feature type="transmembrane region" description="Helical" evidence="5">
    <location>
        <begin position="401"/>
        <end position="423"/>
    </location>
</feature>
<proteinExistence type="predicted"/>
<keyword evidence="3 5" id="KW-1133">Transmembrane helix</keyword>
<feature type="transmembrane region" description="Helical" evidence="5">
    <location>
        <begin position="558"/>
        <end position="578"/>
    </location>
</feature>
<feature type="transmembrane region" description="Helical" evidence="5">
    <location>
        <begin position="368"/>
        <end position="389"/>
    </location>
</feature>
<evidence type="ECO:0000256" key="5">
    <source>
        <dbReference type="SAM" id="Phobius"/>
    </source>
</evidence>
<feature type="transmembrane region" description="Helical" evidence="5">
    <location>
        <begin position="585"/>
        <end position="604"/>
    </location>
</feature>
<dbReference type="GO" id="GO:0022857">
    <property type="term" value="F:transmembrane transporter activity"/>
    <property type="evidence" value="ECO:0007669"/>
    <property type="project" value="InterPro"/>
</dbReference>
<sequence length="722" mass="80189">MLSLSKCKVLDEEDDLKECLKEAMKETMLVVLAFISHRCGPCQRIAPVFEEMARRYPNAVFIKIDVNQCQAAATSQGVSATPTFIFYRNKMKVDQLEGKDVNQENLEARVHQYYQEDKDGQEEETDDISNQTRLIPTKSNVECVSTTESNGLSFTPLQTSDSVYSSLECVTEVQNKDVGGEMDGEEADRVLAAVGLGWWQVPHLITSVLIHWLRSLHMMAAPILNAPVAFSCSPPISDFYNLTTPISGVYDSKCLEEEEVQELWRNTTTTTLVTNNSVLLGPPSCPYVYYDDDIFKATVTSQWHLICEWEHLQPLFHILFTLGSVVASVIGGDLSDRVGRKTMICVSSCIILPVSLAFFYVTSLPILLTLRFIVGVFSGFAIVISYTMVLEVSPPRYRSAIAISVSMTYGLSISSLGGVGYFITHWRHLMLYFCVPSILVVPTAFMMSQSPRWLVRRGLGREASEVLKRAARLNRANTSPNLEATINAIAKIKGTSIEDGGDEKLEKVSQWKEVKQCLGTPAMRHIFMAAPVLSFMHNMIWLGIALNANNFTSTSPHQFVMCLGLIQFIGNWFVLGLTQKIGRRVLVGGGLMLSAALLLLNLTVSEDAWGLKWFLVMLPFFLIAAAFEVTYLYTMELMPTFIRTRGATFVGMFGYLGEALAALVVHLLADKGWGSVTVTLGLSGVVGGLCVLPLPETRNKPLPETLQDVTDRHNKQKLNRCC</sequence>
<dbReference type="InterPro" id="IPR005828">
    <property type="entry name" value="MFS_sugar_transport-like"/>
</dbReference>
<evidence type="ECO:0008006" key="10">
    <source>
        <dbReference type="Google" id="ProtNLM"/>
    </source>
</evidence>
<dbReference type="Gene3D" id="1.20.1250.20">
    <property type="entry name" value="MFS general substrate transporter like domains"/>
    <property type="match status" value="1"/>
</dbReference>
<feature type="domain" description="Thioredoxin" evidence="7">
    <location>
        <begin position="1"/>
        <end position="115"/>
    </location>
</feature>
<dbReference type="EMBL" id="JAWZYT010001204">
    <property type="protein sequence ID" value="KAK4314616.1"/>
    <property type="molecule type" value="Genomic_DNA"/>
</dbReference>
<feature type="transmembrane region" description="Helical" evidence="5">
    <location>
        <begin position="526"/>
        <end position="546"/>
    </location>
</feature>
<evidence type="ECO:0000313" key="8">
    <source>
        <dbReference type="EMBL" id="KAK4314616.1"/>
    </source>
</evidence>
<dbReference type="InterPro" id="IPR013766">
    <property type="entry name" value="Thioredoxin_domain"/>
</dbReference>
<dbReference type="PANTHER" id="PTHR24064">
    <property type="entry name" value="SOLUTE CARRIER FAMILY 22 MEMBER"/>
    <property type="match status" value="1"/>
</dbReference>
<comment type="caution">
    <text evidence="8">The sequence shown here is derived from an EMBL/GenBank/DDBJ whole genome shotgun (WGS) entry which is preliminary data.</text>
</comment>
<evidence type="ECO:0000256" key="3">
    <source>
        <dbReference type="ARBA" id="ARBA00022989"/>
    </source>
</evidence>
<evidence type="ECO:0000313" key="9">
    <source>
        <dbReference type="Proteomes" id="UP001292094"/>
    </source>
</evidence>
<dbReference type="InterPro" id="IPR036249">
    <property type="entry name" value="Thioredoxin-like_sf"/>
</dbReference>
<keyword evidence="2 5" id="KW-0812">Transmembrane</keyword>
<evidence type="ECO:0000256" key="1">
    <source>
        <dbReference type="ARBA" id="ARBA00004141"/>
    </source>
</evidence>
<dbReference type="GO" id="GO:0016020">
    <property type="term" value="C:membrane"/>
    <property type="evidence" value="ECO:0007669"/>
    <property type="project" value="UniProtKB-SubCell"/>
</dbReference>
<evidence type="ECO:0000259" key="6">
    <source>
        <dbReference type="PROSITE" id="PS50850"/>
    </source>
</evidence>
<dbReference type="PROSITE" id="PS00216">
    <property type="entry name" value="SUGAR_TRANSPORT_1"/>
    <property type="match status" value="1"/>
</dbReference>
<organism evidence="8 9">
    <name type="scientific">Petrolisthes manimaculis</name>
    <dbReference type="NCBI Taxonomy" id="1843537"/>
    <lineage>
        <taxon>Eukaryota</taxon>
        <taxon>Metazoa</taxon>
        <taxon>Ecdysozoa</taxon>
        <taxon>Arthropoda</taxon>
        <taxon>Crustacea</taxon>
        <taxon>Multicrustacea</taxon>
        <taxon>Malacostraca</taxon>
        <taxon>Eumalacostraca</taxon>
        <taxon>Eucarida</taxon>
        <taxon>Decapoda</taxon>
        <taxon>Pleocyemata</taxon>
        <taxon>Anomura</taxon>
        <taxon>Galatheoidea</taxon>
        <taxon>Porcellanidae</taxon>
        <taxon>Petrolisthes</taxon>
    </lineage>
</organism>
<evidence type="ECO:0000256" key="2">
    <source>
        <dbReference type="ARBA" id="ARBA00022692"/>
    </source>
</evidence>
<dbReference type="Pfam" id="PF00085">
    <property type="entry name" value="Thioredoxin"/>
    <property type="match status" value="1"/>
</dbReference>
<dbReference type="SUPFAM" id="SSF52833">
    <property type="entry name" value="Thioredoxin-like"/>
    <property type="match status" value="1"/>
</dbReference>
<feature type="transmembrane region" description="Helical" evidence="5">
    <location>
        <begin position="314"/>
        <end position="331"/>
    </location>
</feature>
<dbReference type="Pfam" id="PF00083">
    <property type="entry name" value="Sugar_tr"/>
    <property type="match status" value="1"/>
</dbReference>
<gene>
    <name evidence="8" type="ORF">Pmani_014104</name>
</gene>
<dbReference type="InterPro" id="IPR005829">
    <property type="entry name" value="Sugar_transporter_CS"/>
</dbReference>
<dbReference type="InterPro" id="IPR020846">
    <property type="entry name" value="MFS_dom"/>
</dbReference>
<dbReference type="AlphaFoldDB" id="A0AAE1UBF3"/>
<dbReference type="CDD" id="cd02947">
    <property type="entry name" value="TRX_family"/>
    <property type="match status" value="1"/>
</dbReference>
<keyword evidence="4 5" id="KW-0472">Membrane</keyword>
<feature type="transmembrane region" description="Helical" evidence="5">
    <location>
        <begin position="675"/>
        <end position="694"/>
    </location>
</feature>
<dbReference type="Gene3D" id="3.40.30.10">
    <property type="entry name" value="Glutaredoxin"/>
    <property type="match status" value="1"/>
</dbReference>
<dbReference type="Proteomes" id="UP001292094">
    <property type="component" value="Unassembled WGS sequence"/>
</dbReference>
<accession>A0AAE1UBF3</accession>
<feature type="transmembrane region" description="Helical" evidence="5">
    <location>
        <begin position="610"/>
        <end position="634"/>
    </location>
</feature>
<feature type="transmembrane region" description="Helical" evidence="5">
    <location>
        <begin position="646"/>
        <end position="669"/>
    </location>
</feature>
<comment type="subcellular location">
    <subcellularLocation>
        <location evidence="1">Membrane</location>
        <topology evidence="1">Multi-pass membrane protein</topology>
    </subcellularLocation>
</comment>
<feature type="transmembrane region" description="Helical" evidence="5">
    <location>
        <begin position="429"/>
        <end position="447"/>
    </location>
</feature>
<dbReference type="SUPFAM" id="SSF103473">
    <property type="entry name" value="MFS general substrate transporter"/>
    <property type="match status" value="1"/>
</dbReference>
<feature type="transmembrane region" description="Helical" evidence="5">
    <location>
        <begin position="343"/>
        <end position="362"/>
    </location>
</feature>